<reference evidence="1 2" key="1">
    <citation type="journal article" date="2017" name="Gigascience">
        <title>Genome sequence of the small brown planthopper, Laodelphax striatellus.</title>
        <authorList>
            <person name="Zhu J."/>
            <person name="Jiang F."/>
            <person name="Wang X."/>
            <person name="Yang P."/>
            <person name="Bao Y."/>
            <person name="Zhao W."/>
            <person name="Wang W."/>
            <person name="Lu H."/>
            <person name="Wang Q."/>
            <person name="Cui N."/>
            <person name="Li J."/>
            <person name="Chen X."/>
            <person name="Luo L."/>
            <person name="Yu J."/>
            <person name="Kang L."/>
            <person name="Cui F."/>
        </authorList>
    </citation>
    <scope>NUCLEOTIDE SEQUENCE [LARGE SCALE GENOMIC DNA]</scope>
    <source>
        <strain evidence="1">Lst14</strain>
    </source>
</reference>
<comment type="caution">
    <text evidence="1">The sequence shown here is derived from an EMBL/GenBank/DDBJ whole genome shotgun (WGS) entry which is preliminary data.</text>
</comment>
<accession>A0A482XLP3</accession>
<dbReference type="AlphaFoldDB" id="A0A482XLP3"/>
<dbReference type="Proteomes" id="UP000291343">
    <property type="component" value="Unassembled WGS sequence"/>
</dbReference>
<sequence>MGEGVKGGIGEAHRILNIHLYLALCCLRISLTAERFHPHQEKISVSDILNACSVFNPGMNCVIPDVPPHPAVD</sequence>
<protein>
    <submittedName>
        <fullName evidence="1">Uncharacterized protein</fullName>
    </submittedName>
</protein>
<gene>
    <name evidence="1" type="ORF">LSTR_LSTR016023</name>
</gene>
<dbReference type="InParanoid" id="A0A482XLP3"/>
<keyword evidence="2" id="KW-1185">Reference proteome</keyword>
<evidence type="ECO:0000313" key="2">
    <source>
        <dbReference type="Proteomes" id="UP000291343"/>
    </source>
</evidence>
<organism evidence="1 2">
    <name type="scientific">Laodelphax striatellus</name>
    <name type="common">Small brown planthopper</name>
    <name type="synonym">Delphax striatella</name>
    <dbReference type="NCBI Taxonomy" id="195883"/>
    <lineage>
        <taxon>Eukaryota</taxon>
        <taxon>Metazoa</taxon>
        <taxon>Ecdysozoa</taxon>
        <taxon>Arthropoda</taxon>
        <taxon>Hexapoda</taxon>
        <taxon>Insecta</taxon>
        <taxon>Pterygota</taxon>
        <taxon>Neoptera</taxon>
        <taxon>Paraneoptera</taxon>
        <taxon>Hemiptera</taxon>
        <taxon>Auchenorrhyncha</taxon>
        <taxon>Fulgoroidea</taxon>
        <taxon>Delphacidae</taxon>
        <taxon>Criomorphinae</taxon>
        <taxon>Laodelphax</taxon>
    </lineage>
</organism>
<name>A0A482XLP3_LAOST</name>
<proteinExistence type="predicted"/>
<evidence type="ECO:0000313" key="1">
    <source>
        <dbReference type="EMBL" id="RZF46151.1"/>
    </source>
</evidence>
<dbReference type="EMBL" id="QKKF02007128">
    <property type="protein sequence ID" value="RZF46151.1"/>
    <property type="molecule type" value="Genomic_DNA"/>
</dbReference>